<name>A0A1M6D5K1_9FIRM</name>
<evidence type="ECO:0000256" key="4">
    <source>
        <dbReference type="ARBA" id="ARBA00022475"/>
    </source>
</evidence>
<dbReference type="STRING" id="1122934.SAMN02745691_00673"/>
<dbReference type="PANTHER" id="PTHR34979:SF1">
    <property type="entry name" value="INNER MEMBRANE PROTEIN YGAZ"/>
    <property type="match status" value="1"/>
</dbReference>
<reference evidence="9 10" key="1">
    <citation type="submission" date="2016-11" db="EMBL/GenBank/DDBJ databases">
        <authorList>
            <person name="Jaros S."/>
            <person name="Januszkiewicz K."/>
            <person name="Wedrychowicz H."/>
        </authorList>
    </citation>
    <scope>NUCLEOTIDE SEQUENCE [LARGE SCALE GENOMIC DNA]</scope>
    <source>
        <strain evidence="9 10">DSM 15970</strain>
    </source>
</reference>
<dbReference type="InterPro" id="IPR011606">
    <property type="entry name" value="Brnchd-chn_aa_trnsp_permease"/>
</dbReference>
<feature type="transmembrane region" description="Helical" evidence="8">
    <location>
        <begin position="160"/>
        <end position="177"/>
    </location>
</feature>
<keyword evidence="3" id="KW-0813">Transport</keyword>
<protein>
    <submittedName>
        <fullName evidence="9">4-azaleucine resistance probable transporter AzlC</fullName>
    </submittedName>
</protein>
<organism evidence="9 10">
    <name type="scientific">Parasporobacterium paucivorans DSM 15970</name>
    <dbReference type="NCBI Taxonomy" id="1122934"/>
    <lineage>
        <taxon>Bacteria</taxon>
        <taxon>Bacillati</taxon>
        <taxon>Bacillota</taxon>
        <taxon>Clostridia</taxon>
        <taxon>Lachnospirales</taxon>
        <taxon>Lachnospiraceae</taxon>
        <taxon>Parasporobacterium</taxon>
    </lineage>
</organism>
<keyword evidence="6 8" id="KW-1133">Transmembrane helix</keyword>
<proteinExistence type="inferred from homology"/>
<dbReference type="GO" id="GO:0005886">
    <property type="term" value="C:plasma membrane"/>
    <property type="evidence" value="ECO:0007669"/>
    <property type="project" value="UniProtKB-SubCell"/>
</dbReference>
<evidence type="ECO:0000256" key="6">
    <source>
        <dbReference type="ARBA" id="ARBA00022989"/>
    </source>
</evidence>
<keyword evidence="10" id="KW-1185">Reference proteome</keyword>
<evidence type="ECO:0000313" key="10">
    <source>
        <dbReference type="Proteomes" id="UP000184342"/>
    </source>
</evidence>
<gene>
    <name evidence="9" type="ORF">SAMN02745691_00673</name>
</gene>
<comment type="subcellular location">
    <subcellularLocation>
        <location evidence="1">Cell membrane</location>
        <topology evidence="1">Multi-pass membrane protein</topology>
    </subcellularLocation>
</comment>
<dbReference type="Proteomes" id="UP000184342">
    <property type="component" value="Unassembled WGS sequence"/>
</dbReference>
<sequence length="234" mass="26214">MKHTLKTAFFKTVPVLFGYLFLGIAFGILLDDAGYNFLWSLGISIFVYAGSMQFVLISFLGGSMGMAAVALMTLSVNSRHIFYGLSFLKKFKRFRKIPFLYMIFSLTDETYSLLCSLDQKETRESDRLFFLISLLDHSYWVAGSLLGSLIGNLITFNTEGIDFAMTALFVVIFVEQWLKAKSRLPAITGGVFAILCLLIFGPDKFILPSLLASVSCLMFMKTVIEKQEALKEAS</sequence>
<dbReference type="GO" id="GO:1903785">
    <property type="term" value="P:L-valine transmembrane transport"/>
    <property type="evidence" value="ECO:0007669"/>
    <property type="project" value="TreeGrafter"/>
</dbReference>
<evidence type="ECO:0000256" key="3">
    <source>
        <dbReference type="ARBA" id="ARBA00022448"/>
    </source>
</evidence>
<dbReference type="AlphaFoldDB" id="A0A1M6D5K1"/>
<dbReference type="EMBL" id="FQYT01000005">
    <property type="protein sequence ID" value="SHI68480.1"/>
    <property type="molecule type" value="Genomic_DNA"/>
</dbReference>
<feature type="transmembrane region" description="Helical" evidence="8">
    <location>
        <begin position="12"/>
        <end position="30"/>
    </location>
</feature>
<feature type="transmembrane region" description="Helical" evidence="8">
    <location>
        <begin position="184"/>
        <end position="200"/>
    </location>
</feature>
<keyword evidence="5 8" id="KW-0812">Transmembrane</keyword>
<evidence type="ECO:0000256" key="5">
    <source>
        <dbReference type="ARBA" id="ARBA00022692"/>
    </source>
</evidence>
<dbReference type="PANTHER" id="PTHR34979">
    <property type="entry name" value="INNER MEMBRANE PROTEIN YGAZ"/>
    <property type="match status" value="1"/>
</dbReference>
<feature type="transmembrane region" description="Helical" evidence="8">
    <location>
        <begin position="37"/>
        <end position="60"/>
    </location>
</feature>
<feature type="transmembrane region" description="Helical" evidence="8">
    <location>
        <begin position="128"/>
        <end position="154"/>
    </location>
</feature>
<evidence type="ECO:0000256" key="1">
    <source>
        <dbReference type="ARBA" id="ARBA00004651"/>
    </source>
</evidence>
<feature type="transmembrane region" description="Helical" evidence="8">
    <location>
        <begin position="206"/>
        <end position="224"/>
    </location>
</feature>
<dbReference type="Pfam" id="PF03591">
    <property type="entry name" value="AzlC"/>
    <property type="match status" value="1"/>
</dbReference>
<evidence type="ECO:0000256" key="8">
    <source>
        <dbReference type="SAM" id="Phobius"/>
    </source>
</evidence>
<evidence type="ECO:0000256" key="7">
    <source>
        <dbReference type="ARBA" id="ARBA00023136"/>
    </source>
</evidence>
<keyword evidence="7 8" id="KW-0472">Membrane</keyword>
<evidence type="ECO:0000313" key="9">
    <source>
        <dbReference type="EMBL" id="SHI68480.1"/>
    </source>
</evidence>
<dbReference type="RefSeq" id="WP_073992940.1">
    <property type="nucleotide sequence ID" value="NZ_FQYT01000005.1"/>
</dbReference>
<keyword evidence="4" id="KW-1003">Cell membrane</keyword>
<accession>A0A1M6D5K1</accession>
<evidence type="ECO:0000256" key="2">
    <source>
        <dbReference type="ARBA" id="ARBA00010735"/>
    </source>
</evidence>
<dbReference type="OrthoDB" id="3181706at2"/>
<comment type="similarity">
    <text evidence="2">Belongs to the AzlC family.</text>
</comment>